<dbReference type="InterPro" id="IPR010982">
    <property type="entry name" value="Lambda_DNA-bd_dom_sf"/>
</dbReference>
<dbReference type="PANTHER" id="PTHR47691">
    <property type="entry name" value="REGULATOR-RELATED"/>
    <property type="match status" value="1"/>
</dbReference>
<dbReference type="PANTHER" id="PTHR47691:SF3">
    <property type="entry name" value="HTH-TYPE TRANSCRIPTIONAL REGULATOR RV0890C-RELATED"/>
    <property type="match status" value="1"/>
</dbReference>
<dbReference type="InterPro" id="IPR003593">
    <property type="entry name" value="AAA+_ATPase"/>
</dbReference>
<dbReference type="Gene3D" id="1.10.260.40">
    <property type="entry name" value="lambda repressor-like DNA-binding domains"/>
    <property type="match status" value="1"/>
</dbReference>
<accession>S5TUA5</accession>
<dbReference type="Pfam" id="PF13191">
    <property type="entry name" value="AAA_16"/>
    <property type="match status" value="1"/>
</dbReference>
<dbReference type="GO" id="GO:0003677">
    <property type="term" value="F:DNA binding"/>
    <property type="evidence" value="ECO:0007669"/>
    <property type="project" value="InterPro"/>
</dbReference>
<dbReference type="Gene3D" id="3.40.50.300">
    <property type="entry name" value="P-loop containing nucleotide triphosphate hydrolases"/>
    <property type="match status" value="1"/>
</dbReference>
<evidence type="ECO:0000259" key="1">
    <source>
        <dbReference type="PROSITE" id="PS50943"/>
    </source>
</evidence>
<dbReference type="GO" id="GO:0043531">
    <property type="term" value="F:ADP binding"/>
    <property type="evidence" value="ECO:0007669"/>
    <property type="project" value="InterPro"/>
</dbReference>
<dbReference type="SMART" id="SM00530">
    <property type="entry name" value="HTH_XRE"/>
    <property type="match status" value="1"/>
</dbReference>
<dbReference type="EMBL" id="KF264547">
    <property type="protein sequence ID" value="AGS49531.1"/>
    <property type="molecule type" value="Genomic_DNA"/>
</dbReference>
<dbReference type="AlphaFoldDB" id="S5TUA5"/>
<sequence>MMEHDRAAAELGPATLGSLLIEYRVRSGLTQEEVAERAGVSVRALRNIELGTVTRPRRRTVEALLDVVGVGPDEADALEALDAYDAPAAVDTLPAPPTYFVGRAEAVDELQRYLTEVRRSEPATVLVVGAAGSGKTALAVHVAHRLQEQFPDGRCFLGFGREPSPSGAVTRMLRMFGLSGAQIPTEPDEQLELYHAMVADRRLLIVADNAAAAQARSLSPGPASRSALVVTSRSVLGSLDQCRRIVLPPLTDDDGVTLLRQMLGTERVDREEAAARRIVEYCDRLPLALRVAGGRLVVHSYRSLSWLADRLADGYRRLDELVVDDVAVRDSLTAATTGLSREARLLLGRLGRLDIAEVPVWVAAAAMDLPVSDVEELLDELVAMHLAEPVLPLTGAQHRFTLHDLVHAFAAELGRGAEREAVGQAAWRRVLGAALGRVEEARRIAGWHLLEQELPPVPRWGPTATREILAAGVDTWFERERAVLVAFTLQACDTGDIDMAYSLAYAMLDFFDNLRYDDDLLSTHDRIFDAAGALGHEVAQAYAASGRAVLNANRGRWTQVGPDMRFALEVFARHRAVVPRAELNQRIAMIHERLIAGAWDEARALAEGAVVAAAELGDVRVEASAQQSYGTYLAVTGRPAVAVAAFERGLELFEKAGAGVGVSLCRMRLGAAYAALGDHRAADAHLRHALEVSRAHNLQQSEPHILLALADNALQSGLADEAAGYLGASAAALERHGGLMNLARMHLLEGHLCELRGRAAEAEQRYRIALDYAGQAGADAMRVTIQRRLDGVLT</sequence>
<organism evidence="2">
    <name type="scientific">uncultured bacterium esnapd8</name>
    <dbReference type="NCBI Taxonomy" id="1366615"/>
    <lineage>
        <taxon>Bacteria</taxon>
        <taxon>environmental samples</taxon>
    </lineage>
</organism>
<dbReference type="SUPFAM" id="SSF47413">
    <property type="entry name" value="lambda repressor-like DNA-binding domains"/>
    <property type="match status" value="1"/>
</dbReference>
<proteinExistence type="predicted"/>
<dbReference type="InterPro" id="IPR011990">
    <property type="entry name" value="TPR-like_helical_dom_sf"/>
</dbReference>
<protein>
    <recommendedName>
        <fullName evidence="1">HTH cro/C1-type domain-containing protein</fullName>
    </recommendedName>
</protein>
<dbReference type="Gene3D" id="1.25.40.10">
    <property type="entry name" value="Tetratricopeptide repeat domain"/>
    <property type="match status" value="1"/>
</dbReference>
<dbReference type="PROSITE" id="PS50943">
    <property type="entry name" value="HTH_CROC1"/>
    <property type="match status" value="1"/>
</dbReference>
<dbReference type="SMART" id="SM00382">
    <property type="entry name" value="AAA"/>
    <property type="match status" value="1"/>
</dbReference>
<feature type="domain" description="HTH cro/C1-type" evidence="1">
    <location>
        <begin position="20"/>
        <end position="75"/>
    </location>
</feature>
<dbReference type="PRINTS" id="PR00364">
    <property type="entry name" value="DISEASERSIST"/>
</dbReference>
<name>S5TUA5_9BACT</name>
<dbReference type="InterPro" id="IPR027417">
    <property type="entry name" value="P-loop_NTPase"/>
</dbReference>
<dbReference type="InterPro" id="IPR001387">
    <property type="entry name" value="Cro/C1-type_HTH"/>
</dbReference>
<dbReference type="SUPFAM" id="SSF48452">
    <property type="entry name" value="TPR-like"/>
    <property type="match status" value="1"/>
</dbReference>
<evidence type="ECO:0000313" key="2">
    <source>
        <dbReference type="EMBL" id="AGS49531.1"/>
    </source>
</evidence>
<dbReference type="CDD" id="cd00093">
    <property type="entry name" value="HTH_XRE"/>
    <property type="match status" value="1"/>
</dbReference>
<dbReference type="SMART" id="SM00028">
    <property type="entry name" value="TPR"/>
    <property type="match status" value="3"/>
</dbReference>
<dbReference type="InterPro" id="IPR019734">
    <property type="entry name" value="TPR_rpt"/>
</dbReference>
<reference evidence="2" key="1">
    <citation type="journal article" date="2013" name="Proc. Natl. Acad. Sci. U.S.A.">
        <title>Mapping gene clusters within arrayed metagenomic libraries to expand the structural diversity of biomedically relevant natural products.</title>
        <authorList>
            <person name="Owen J.G."/>
            <person name="Reddy B.V."/>
            <person name="Ternei M.A."/>
            <person name="Charlop-Powers Z."/>
            <person name="Calle P.Y."/>
            <person name="Kim J.H."/>
            <person name="Brady S.F."/>
        </authorList>
    </citation>
    <scope>NUCLEOTIDE SEQUENCE</scope>
</reference>
<dbReference type="InterPro" id="IPR041664">
    <property type="entry name" value="AAA_16"/>
</dbReference>
<dbReference type="SUPFAM" id="SSF52540">
    <property type="entry name" value="P-loop containing nucleoside triphosphate hydrolases"/>
    <property type="match status" value="1"/>
</dbReference>
<dbReference type="Pfam" id="PF13560">
    <property type="entry name" value="HTH_31"/>
    <property type="match status" value="1"/>
</dbReference>